<feature type="chain" id="PRO_5015150253" description="Endonuclease/exonuclease/phosphatase domain-containing protein" evidence="1">
    <location>
        <begin position="20"/>
        <end position="350"/>
    </location>
</feature>
<evidence type="ECO:0000256" key="1">
    <source>
        <dbReference type="SAM" id="SignalP"/>
    </source>
</evidence>
<comment type="caution">
    <text evidence="3">The sequence shown here is derived from an EMBL/GenBank/DDBJ whole genome shotgun (WGS) entry which is preliminary data.</text>
</comment>
<dbReference type="SUPFAM" id="SSF56219">
    <property type="entry name" value="DNase I-like"/>
    <property type="match status" value="1"/>
</dbReference>
<accession>A0A2P8C9Q1</accession>
<name>A0A2P8C9Q1_9BACT</name>
<evidence type="ECO:0000259" key="2">
    <source>
        <dbReference type="Pfam" id="PF19580"/>
    </source>
</evidence>
<feature type="domain" description="Endonuclease/exonuclease/phosphatase" evidence="2">
    <location>
        <begin position="42"/>
        <end position="349"/>
    </location>
</feature>
<proteinExistence type="predicted"/>
<protein>
    <recommendedName>
        <fullName evidence="2">Endonuclease/exonuclease/phosphatase domain-containing protein</fullName>
    </recommendedName>
</protein>
<dbReference type="PANTHER" id="PTHR42834:SF1">
    <property type="entry name" value="ENDONUCLEASE_EXONUCLEASE_PHOSPHATASE FAMILY PROTEIN (AFU_ORTHOLOGUE AFUA_3G09210)"/>
    <property type="match status" value="1"/>
</dbReference>
<dbReference type="Gene3D" id="3.60.10.10">
    <property type="entry name" value="Endonuclease/exonuclease/phosphatase"/>
    <property type="match status" value="1"/>
</dbReference>
<dbReference type="PANTHER" id="PTHR42834">
    <property type="entry name" value="ENDONUCLEASE/EXONUCLEASE/PHOSPHATASE FAMILY PROTEIN (AFU_ORTHOLOGUE AFUA_3G09210)"/>
    <property type="match status" value="1"/>
</dbReference>
<dbReference type="OrthoDB" id="9802724at2"/>
<dbReference type="Pfam" id="PF19580">
    <property type="entry name" value="Exo_endo_phos_3"/>
    <property type="match status" value="1"/>
</dbReference>
<dbReference type="Proteomes" id="UP000240621">
    <property type="component" value="Unassembled WGS sequence"/>
</dbReference>
<gene>
    <name evidence="3" type="ORF">CLV93_10880</name>
</gene>
<feature type="signal peptide" evidence="1">
    <location>
        <begin position="1"/>
        <end position="19"/>
    </location>
</feature>
<organism evidence="3 4">
    <name type="scientific">Prolixibacter denitrificans</name>
    <dbReference type="NCBI Taxonomy" id="1541063"/>
    <lineage>
        <taxon>Bacteria</taxon>
        <taxon>Pseudomonadati</taxon>
        <taxon>Bacteroidota</taxon>
        <taxon>Bacteroidia</taxon>
        <taxon>Marinilabiliales</taxon>
        <taxon>Prolixibacteraceae</taxon>
        <taxon>Prolixibacter</taxon>
    </lineage>
</organism>
<dbReference type="EMBL" id="PYGC01000008">
    <property type="protein sequence ID" value="PSK81682.1"/>
    <property type="molecule type" value="Genomic_DNA"/>
</dbReference>
<sequence>MKLPLAVKYNRFFLSMVLAGSLLLINSCSTPRKSEPKVKATSVVFYNVENLFDTINNQGERDFEFSPESPKKWNTERYTKKLNDIAHVLMDVDTVGKPGLIGMAEIENQSVLNDLVRTKRMAPVHYQIIHEESPDYRGIDVALLYRPDIFKEITHTVIGIHFKDDPDYHTRDILYAKLLSGKNDTIHVFVNHWPSRRGGLEKSQPKRVFVASVLRAQVDSITRLNPDAKIIIMGDMNDEPENKSLFKVLQAIPGTDGTLHSLLYQASMKGKGTYYFRGNWNMLDNLVVSHDLLTAKRGWTTVPASGKVFHEKWMEYRNKNGVMAPNRTYGGPNYYGGISDHFPVYFILHR</sequence>
<evidence type="ECO:0000313" key="4">
    <source>
        <dbReference type="Proteomes" id="UP000240621"/>
    </source>
</evidence>
<keyword evidence="1" id="KW-0732">Signal</keyword>
<dbReference type="RefSeq" id="WP_106542984.1">
    <property type="nucleotide sequence ID" value="NZ_BLAU01000001.1"/>
</dbReference>
<dbReference type="GO" id="GO:0003824">
    <property type="term" value="F:catalytic activity"/>
    <property type="evidence" value="ECO:0007669"/>
    <property type="project" value="InterPro"/>
</dbReference>
<dbReference type="AlphaFoldDB" id="A0A2P8C9Q1"/>
<dbReference type="InterPro" id="IPR005135">
    <property type="entry name" value="Endo/exonuclease/phosphatase"/>
</dbReference>
<evidence type="ECO:0000313" key="3">
    <source>
        <dbReference type="EMBL" id="PSK81682.1"/>
    </source>
</evidence>
<reference evidence="3 4" key="1">
    <citation type="submission" date="2018-03" db="EMBL/GenBank/DDBJ databases">
        <title>Genomic Encyclopedia of Archaeal and Bacterial Type Strains, Phase II (KMG-II): from individual species to whole genera.</title>
        <authorList>
            <person name="Goeker M."/>
        </authorList>
    </citation>
    <scope>NUCLEOTIDE SEQUENCE [LARGE SCALE GENOMIC DNA]</scope>
    <source>
        <strain evidence="3 4">DSM 27267</strain>
    </source>
</reference>
<dbReference type="InterPro" id="IPR036691">
    <property type="entry name" value="Endo/exonu/phosph_ase_sf"/>
</dbReference>